<organism evidence="2 3">
    <name type="scientific">Pedobacter endophyticus</name>
    <dbReference type="NCBI Taxonomy" id="2789740"/>
    <lineage>
        <taxon>Bacteria</taxon>
        <taxon>Pseudomonadati</taxon>
        <taxon>Bacteroidota</taxon>
        <taxon>Sphingobacteriia</taxon>
        <taxon>Sphingobacteriales</taxon>
        <taxon>Sphingobacteriaceae</taxon>
        <taxon>Pedobacter</taxon>
    </lineage>
</organism>
<protein>
    <recommendedName>
        <fullName evidence="1">Guanylate cyclase domain-containing protein</fullName>
    </recommendedName>
</protein>
<evidence type="ECO:0000259" key="1">
    <source>
        <dbReference type="PROSITE" id="PS50125"/>
    </source>
</evidence>
<dbReference type="RefSeq" id="WP_196098112.1">
    <property type="nucleotide sequence ID" value="NZ_CP064939.1"/>
</dbReference>
<evidence type="ECO:0000313" key="3">
    <source>
        <dbReference type="Proteomes" id="UP000594759"/>
    </source>
</evidence>
<feature type="domain" description="Guanylate cyclase" evidence="1">
    <location>
        <begin position="66"/>
        <end position="191"/>
    </location>
</feature>
<accession>A0A7U3Q4V5</accession>
<evidence type="ECO:0000313" key="2">
    <source>
        <dbReference type="EMBL" id="QPH38635.1"/>
    </source>
</evidence>
<dbReference type="GO" id="GO:0035556">
    <property type="term" value="P:intracellular signal transduction"/>
    <property type="evidence" value="ECO:0007669"/>
    <property type="project" value="InterPro"/>
</dbReference>
<name>A0A7U3Q4V5_9SPHI</name>
<proteinExistence type="predicted"/>
<dbReference type="Gene3D" id="3.30.70.1230">
    <property type="entry name" value="Nucleotide cyclase"/>
    <property type="match status" value="1"/>
</dbReference>
<dbReference type="InterPro" id="IPR029787">
    <property type="entry name" value="Nucleotide_cyclase"/>
</dbReference>
<dbReference type="AlphaFoldDB" id="A0A7U3Q4V5"/>
<dbReference type="GO" id="GO:0009190">
    <property type="term" value="P:cyclic nucleotide biosynthetic process"/>
    <property type="evidence" value="ECO:0007669"/>
    <property type="project" value="InterPro"/>
</dbReference>
<keyword evidence="3" id="KW-1185">Reference proteome</keyword>
<dbReference type="EMBL" id="CP064939">
    <property type="protein sequence ID" value="QPH38635.1"/>
    <property type="molecule type" value="Genomic_DNA"/>
</dbReference>
<gene>
    <name evidence="2" type="ORF">IZT61_16350</name>
</gene>
<dbReference type="GO" id="GO:0004016">
    <property type="term" value="F:adenylate cyclase activity"/>
    <property type="evidence" value="ECO:0007669"/>
    <property type="project" value="UniProtKB-ARBA"/>
</dbReference>
<dbReference type="KEGG" id="pex:IZT61_16350"/>
<dbReference type="InterPro" id="IPR001054">
    <property type="entry name" value="A/G_cyclase"/>
</dbReference>
<sequence length="255" mass="29146">MANLNLIKRFNQQYGKQSPIRRETKLFALTESLDPQKIQKALPDSLAKLGLDYTIYFDMGLEADVALLFIDVCNFSSRFSDLDGEDIGIFFDAYYDIVIPIIYKYSGEIDKIIGDGIICVFGLPYIDGDEEDLINQANNCAKEIIKSTKGTKFSSKIAAHYGTINYFKNKSGLYTEFTMIGKPLTELFRLESISINERINYYQDTKVKEYYTKLIQGKINLNTISGKEWSHRTHTLPPLQGVDYKLFNSITLKDI</sequence>
<dbReference type="Proteomes" id="UP000594759">
    <property type="component" value="Chromosome"/>
</dbReference>
<reference evidence="2 3" key="1">
    <citation type="submission" date="2020-11" db="EMBL/GenBank/DDBJ databases">
        <title>Pedobacter endophytica, an endophytic bacteria isolated form Carex pumila.</title>
        <authorList>
            <person name="Peng Y."/>
            <person name="Jiang L."/>
            <person name="Lee J."/>
        </authorList>
    </citation>
    <scope>NUCLEOTIDE SEQUENCE [LARGE SCALE GENOMIC DNA]</scope>
    <source>
        <strain evidence="2 3">JBR3-12</strain>
    </source>
</reference>
<dbReference type="SUPFAM" id="SSF55073">
    <property type="entry name" value="Nucleotide cyclase"/>
    <property type="match status" value="1"/>
</dbReference>
<dbReference type="PROSITE" id="PS50125">
    <property type="entry name" value="GUANYLATE_CYCLASE_2"/>
    <property type="match status" value="1"/>
</dbReference>